<evidence type="ECO:0000256" key="1">
    <source>
        <dbReference type="SAM" id="MobiDB-lite"/>
    </source>
</evidence>
<protein>
    <submittedName>
        <fullName evidence="2">Uncharacterized protein</fullName>
    </submittedName>
</protein>
<name>A0AAD7BIU5_9AGAR</name>
<keyword evidence="3" id="KW-1185">Reference proteome</keyword>
<evidence type="ECO:0000313" key="2">
    <source>
        <dbReference type="EMBL" id="KAJ7622351.1"/>
    </source>
</evidence>
<feature type="compositionally biased region" description="Basic and acidic residues" evidence="1">
    <location>
        <begin position="604"/>
        <end position="619"/>
    </location>
</feature>
<organism evidence="2 3">
    <name type="scientific">Roridomyces roridus</name>
    <dbReference type="NCBI Taxonomy" id="1738132"/>
    <lineage>
        <taxon>Eukaryota</taxon>
        <taxon>Fungi</taxon>
        <taxon>Dikarya</taxon>
        <taxon>Basidiomycota</taxon>
        <taxon>Agaricomycotina</taxon>
        <taxon>Agaricomycetes</taxon>
        <taxon>Agaricomycetidae</taxon>
        <taxon>Agaricales</taxon>
        <taxon>Marasmiineae</taxon>
        <taxon>Mycenaceae</taxon>
        <taxon>Roridomyces</taxon>
    </lineage>
</organism>
<proteinExistence type="predicted"/>
<dbReference type="EMBL" id="JARKIF010000015">
    <property type="protein sequence ID" value="KAJ7622351.1"/>
    <property type="molecule type" value="Genomic_DNA"/>
</dbReference>
<accession>A0AAD7BIU5</accession>
<evidence type="ECO:0000313" key="3">
    <source>
        <dbReference type="Proteomes" id="UP001221142"/>
    </source>
</evidence>
<feature type="region of interest" description="Disordered" evidence="1">
    <location>
        <begin position="593"/>
        <end position="634"/>
    </location>
</feature>
<dbReference type="AlphaFoldDB" id="A0AAD7BIU5"/>
<dbReference type="Proteomes" id="UP001221142">
    <property type="component" value="Unassembled WGS sequence"/>
</dbReference>
<comment type="caution">
    <text evidence="2">The sequence shown here is derived from an EMBL/GenBank/DDBJ whole genome shotgun (WGS) entry which is preliminary data.</text>
</comment>
<reference evidence="2" key="1">
    <citation type="submission" date="2023-03" db="EMBL/GenBank/DDBJ databases">
        <title>Massive genome expansion in bonnet fungi (Mycena s.s.) driven by repeated elements and novel gene families across ecological guilds.</title>
        <authorList>
            <consortium name="Lawrence Berkeley National Laboratory"/>
            <person name="Harder C.B."/>
            <person name="Miyauchi S."/>
            <person name="Viragh M."/>
            <person name="Kuo A."/>
            <person name="Thoen E."/>
            <person name="Andreopoulos B."/>
            <person name="Lu D."/>
            <person name="Skrede I."/>
            <person name="Drula E."/>
            <person name="Henrissat B."/>
            <person name="Morin E."/>
            <person name="Kohler A."/>
            <person name="Barry K."/>
            <person name="LaButti K."/>
            <person name="Morin E."/>
            <person name="Salamov A."/>
            <person name="Lipzen A."/>
            <person name="Mereny Z."/>
            <person name="Hegedus B."/>
            <person name="Baldrian P."/>
            <person name="Stursova M."/>
            <person name="Weitz H."/>
            <person name="Taylor A."/>
            <person name="Grigoriev I.V."/>
            <person name="Nagy L.G."/>
            <person name="Martin F."/>
            <person name="Kauserud H."/>
        </authorList>
    </citation>
    <scope>NUCLEOTIDE SEQUENCE</scope>
    <source>
        <strain evidence="2">9284</strain>
    </source>
</reference>
<sequence length="634" mass="70051">MNNLPPIGILLDAVDQHNPGYAAWRAHLQSQQVAQRTTVVPQSMAPAADTLIRHPGPPAYKVRWAPQWQAPGTGTVVDVPSSVIRFIKGFRPKWCDCVSYYPIHCPDLRQMPAFISFARPGERTGTDGINLADIIRLGGEAMQNPDEPTLYTHLLKSSPAMEIPYILVVDGRTVSGPAHIPGINHCEHQPCTRFRIAYSVAIAFINSIPTADLGQARLVTFRAPRTKSENSWIAIVTTQLTHLNQANSRFAITLPPHRVPSCRTPPHITRTSHLNFIQIWTSVGESSDQSMLWNGSNLQWDIGYIEMKDLEGRGDLVPVCGELVNEHLYTENREIKTQNKYELKASNLKPTTNKSLIQISQLQINTSRVCVRGGRTGVSSVKTNVQISIPRERDVQFKVTDCVLATSVSTFGRPSASANVFPLVAGNHAGVLSGFNSSAGEIPGDGCQTVMSALRRLGNGTSGKPSYQPGGSLLNSREIGFDNGSARRMAFHIPPCPHYLVARTPGRSLDHFQFQIMVPRIVKTARGIGIEVDPRPHARLINDIPSSKLRAMLPRDNDGGSKIFLRVGHLILRKVVKRRLVVESMLLTTGNSHTVLRPGPQHRSTGEDTHRKTPFDYRRSPMKSFLTPLDSLRE</sequence>
<gene>
    <name evidence="2" type="ORF">FB45DRAFT_870553</name>
</gene>